<dbReference type="Pfam" id="PF22936">
    <property type="entry name" value="Pol_BBD"/>
    <property type="match status" value="1"/>
</dbReference>
<name>A0A803QI42_CANSA</name>
<dbReference type="Proteomes" id="UP000596661">
    <property type="component" value="Unassembled WGS sequence"/>
</dbReference>
<keyword evidence="3" id="KW-1185">Reference proteome</keyword>
<sequence length="193" mass="21403">MFGMLWNKDSLAKPKLASSSLKALTTTMILVLGDDESWYVDTGAINHVTFGTTQLDSATPYNGTKTIVVGNGKKLLVSHIGQSTIPSYVYNQPIHLNYVLHVPSITKNLVSVSQLTTDNDVFLEFYKTFCFVKDKLTGTVLLKGKAGLAMEYWWHAISTDVFTISRLPTLLIEALIPSEPRNTATALKHPQWL</sequence>
<dbReference type="EnsemblPlants" id="evm.model.10.1019">
    <property type="protein sequence ID" value="cds.evm.model.10.1019"/>
    <property type="gene ID" value="evm.TU.10.1019"/>
</dbReference>
<protein>
    <recommendedName>
        <fullName evidence="1">Retrovirus-related Pol polyprotein from transposon TNT 1-94-like beta-barrel domain-containing protein</fullName>
    </recommendedName>
</protein>
<organism evidence="2 3">
    <name type="scientific">Cannabis sativa</name>
    <name type="common">Hemp</name>
    <name type="synonym">Marijuana</name>
    <dbReference type="NCBI Taxonomy" id="3483"/>
    <lineage>
        <taxon>Eukaryota</taxon>
        <taxon>Viridiplantae</taxon>
        <taxon>Streptophyta</taxon>
        <taxon>Embryophyta</taxon>
        <taxon>Tracheophyta</taxon>
        <taxon>Spermatophyta</taxon>
        <taxon>Magnoliopsida</taxon>
        <taxon>eudicotyledons</taxon>
        <taxon>Gunneridae</taxon>
        <taxon>Pentapetalae</taxon>
        <taxon>rosids</taxon>
        <taxon>fabids</taxon>
        <taxon>Rosales</taxon>
        <taxon>Cannabaceae</taxon>
        <taxon>Cannabis</taxon>
    </lineage>
</organism>
<evidence type="ECO:0000259" key="1">
    <source>
        <dbReference type="Pfam" id="PF22936"/>
    </source>
</evidence>
<dbReference type="EMBL" id="UZAU01000814">
    <property type="status" value="NOT_ANNOTATED_CDS"/>
    <property type="molecule type" value="Genomic_DNA"/>
</dbReference>
<evidence type="ECO:0000313" key="2">
    <source>
        <dbReference type="EnsemblPlants" id="cds.evm.model.10.1019"/>
    </source>
</evidence>
<evidence type="ECO:0000313" key="3">
    <source>
        <dbReference type="Proteomes" id="UP000596661"/>
    </source>
</evidence>
<proteinExistence type="predicted"/>
<dbReference type="Gramene" id="evm.model.10.1019">
    <property type="protein sequence ID" value="cds.evm.model.10.1019"/>
    <property type="gene ID" value="evm.TU.10.1019"/>
</dbReference>
<dbReference type="AlphaFoldDB" id="A0A803QI42"/>
<dbReference type="InterPro" id="IPR054722">
    <property type="entry name" value="PolX-like_BBD"/>
</dbReference>
<feature type="domain" description="Retrovirus-related Pol polyprotein from transposon TNT 1-94-like beta-barrel" evidence="1">
    <location>
        <begin position="38"/>
        <end position="117"/>
    </location>
</feature>
<accession>A0A803QI42</accession>
<reference evidence="2" key="1">
    <citation type="submission" date="2021-03" db="UniProtKB">
        <authorList>
            <consortium name="EnsemblPlants"/>
        </authorList>
    </citation>
    <scope>IDENTIFICATION</scope>
</reference>